<proteinExistence type="predicted"/>
<evidence type="ECO:0000259" key="1">
    <source>
        <dbReference type="PROSITE" id="PS50090"/>
    </source>
</evidence>
<dbReference type="EMBL" id="DS113519">
    <property type="protein sequence ID" value="EAY02969.1"/>
    <property type="molecule type" value="Genomic_DNA"/>
</dbReference>
<reference evidence="3" key="1">
    <citation type="submission" date="2006-10" db="EMBL/GenBank/DDBJ databases">
        <authorList>
            <person name="Amadeo P."/>
            <person name="Zhao Q."/>
            <person name="Wortman J."/>
            <person name="Fraser-Liggett C."/>
            <person name="Carlton J."/>
        </authorList>
    </citation>
    <scope>NUCLEOTIDE SEQUENCE</scope>
    <source>
        <strain evidence="3">G3</strain>
    </source>
</reference>
<dbReference type="KEGG" id="tva:4760809"/>
<protein>
    <submittedName>
        <fullName evidence="3">Myb-like DNA-binding domain containing protein</fullName>
    </submittedName>
</protein>
<dbReference type="VEuPathDB" id="TrichDB:TVAG_337690"/>
<evidence type="ECO:0000313" key="3">
    <source>
        <dbReference type="EMBL" id="EAY02969.1"/>
    </source>
</evidence>
<feature type="domain" description="Myb-like" evidence="1">
    <location>
        <begin position="63"/>
        <end position="113"/>
    </location>
</feature>
<keyword evidence="4" id="KW-1185">Reference proteome</keyword>
<dbReference type="PROSITE" id="PS51294">
    <property type="entry name" value="HTH_MYB"/>
    <property type="match status" value="2"/>
</dbReference>
<feature type="domain" description="HTH myb-type" evidence="2">
    <location>
        <begin position="8"/>
        <end position="66"/>
    </location>
</feature>
<accession>A2EWL5</accession>
<dbReference type="Pfam" id="PF00249">
    <property type="entry name" value="Myb_DNA-binding"/>
    <property type="match status" value="2"/>
</dbReference>
<organism evidence="3 4">
    <name type="scientific">Trichomonas vaginalis (strain ATCC PRA-98 / G3)</name>
    <dbReference type="NCBI Taxonomy" id="412133"/>
    <lineage>
        <taxon>Eukaryota</taxon>
        <taxon>Metamonada</taxon>
        <taxon>Parabasalia</taxon>
        <taxon>Trichomonadida</taxon>
        <taxon>Trichomonadidae</taxon>
        <taxon>Trichomonas</taxon>
    </lineage>
</organism>
<dbReference type="InterPro" id="IPR017930">
    <property type="entry name" value="Myb_dom"/>
</dbReference>
<dbReference type="GO" id="GO:0005634">
    <property type="term" value="C:nucleus"/>
    <property type="evidence" value="ECO:0000318"/>
    <property type="project" value="GO_Central"/>
</dbReference>
<dbReference type="STRING" id="5722.A2EWL5"/>
<dbReference type="InterPro" id="IPR050560">
    <property type="entry name" value="MYB_TF"/>
</dbReference>
<dbReference type="eggNOG" id="KOG0048">
    <property type="taxonomic scope" value="Eukaryota"/>
</dbReference>
<dbReference type="SMR" id="A2EWL5"/>
<sequence>MNELGDCRKRRTKCLFTKEEDDRLKEIICCIPKNEQINWEEVAYQMQTRNARQCKERWNIYLSNNYNRSEFTIEEKFKILQLIQLFGKKWTVIAKYLDNRSDVDVKSEYRKMERNCITLDNIFIVNELEKKRKKNTRKKEVETVPVDSTDDQDIFQDFMDCDLMF</sequence>
<dbReference type="InterPro" id="IPR009057">
    <property type="entry name" value="Homeodomain-like_sf"/>
</dbReference>
<gene>
    <name evidence="3" type="ORF">TVAG_337690</name>
</gene>
<dbReference type="PROSITE" id="PS50090">
    <property type="entry name" value="MYB_LIKE"/>
    <property type="match status" value="2"/>
</dbReference>
<feature type="domain" description="HTH myb-type" evidence="2">
    <location>
        <begin position="67"/>
        <end position="117"/>
    </location>
</feature>
<dbReference type="SUPFAM" id="SSF46689">
    <property type="entry name" value="Homeodomain-like"/>
    <property type="match status" value="1"/>
</dbReference>
<evidence type="ECO:0000313" key="4">
    <source>
        <dbReference type="Proteomes" id="UP000001542"/>
    </source>
</evidence>
<dbReference type="OrthoDB" id="7464992at2759"/>
<reference evidence="3" key="2">
    <citation type="journal article" date="2007" name="Science">
        <title>Draft genome sequence of the sexually transmitted pathogen Trichomonas vaginalis.</title>
        <authorList>
            <person name="Carlton J.M."/>
            <person name="Hirt R.P."/>
            <person name="Silva J.C."/>
            <person name="Delcher A.L."/>
            <person name="Schatz M."/>
            <person name="Zhao Q."/>
            <person name="Wortman J.R."/>
            <person name="Bidwell S.L."/>
            <person name="Alsmark U.C.M."/>
            <person name="Besteiro S."/>
            <person name="Sicheritz-Ponten T."/>
            <person name="Noel C.J."/>
            <person name="Dacks J.B."/>
            <person name="Foster P.G."/>
            <person name="Simillion C."/>
            <person name="Van de Peer Y."/>
            <person name="Miranda-Saavedra D."/>
            <person name="Barton G.J."/>
            <person name="Westrop G.D."/>
            <person name="Mueller S."/>
            <person name="Dessi D."/>
            <person name="Fiori P.L."/>
            <person name="Ren Q."/>
            <person name="Paulsen I."/>
            <person name="Zhang H."/>
            <person name="Bastida-Corcuera F.D."/>
            <person name="Simoes-Barbosa A."/>
            <person name="Brown M.T."/>
            <person name="Hayes R.D."/>
            <person name="Mukherjee M."/>
            <person name="Okumura C.Y."/>
            <person name="Schneider R."/>
            <person name="Smith A.J."/>
            <person name="Vanacova S."/>
            <person name="Villalvazo M."/>
            <person name="Haas B.J."/>
            <person name="Pertea M."/>
            <person name="Feldblyum T.V."/>
            <person name="Utterback T.R."/>
            <person name="Shu C.L."/>
            <person name="Osoegawa K."/>
            <person name="de Jong P.J."/>
            <person name="Hrdy I."/>
            <person name="Horvathova L."/>
            <person name="Zubacova Z."/>
            <person name="Dolezal P."/>
            <person name="Malik S.B."/>
            <person name="Logsdon J.M. Jr."/>
            <person name="Henze K."/>
            <person name="Gupta A."/>
            <person name="Wang C.C."/>
            <person name="Dunne R.L."/>
            <person name="Upcroft J.A."/>
            <person name="Upcroft P."/>
            <person name="White O."/>
            <person name="Salzberg S.L."/>
            <person name="Tang P."/>
            <person name="Chiu C.-H."/>
            <person name="Lee Y.-S."/>
            <person name="Embley T.M."/>
            <person name="Coombs G.H."/>
            <person name="Mottram J.C."/>
            <person name="Tachezy J."/>
            <person name="Fraser-Liggett C.M."/>
            <person name="Johnson P.J."/>
        </authorList>
    </citation>
    <scope>NUCLEOTIDE SEQUENCE [LARGE SCALE GENOMIC DNA]</scope>
    <source>
        <strain evidence="3">G3</strain>
    </source>
</reference>
<dbReference type="SMART" id="SM00717">
    <property type="entry name" value="SANT"/>
    <property type="match status" value="2"/>
</dbReference>
<dbReference type="GO" id="GO:0000978">
    <property type="term" value="F:RNA polymerase II cis-regulatory region sequence-specific DNA binding"/>
    <property type="evidence" value="ECO:0000318"/>
    <property type="project" value="GO_Central"/>
</dbReference>
<dbReference type="Gene3D" id="1.10.10.60">
    <property type="entry name" value="Homeodomain-like"/>
    <property type="match status" value="2"/>
</dbReference>
<dbReference type="InterPro" id="IPR001005">
    <property type="entry name" value="SANT/Myb"/>
</dbReference>
<dbReference type="VEuPathDB" id="TrichDB:TVAGG3_1021790"/>
<dbReference type="CDD" id="cd00167">
    <property type="entry name" value="SANT"/>
    <property type="match status" value="2"/>
</dbReference>
<feature type="domain" description="Myb-like" evidence="1">
    <location>
        <begin position="8"/>
        <end position="62"/>
    </location>
</feature>
<dbReference type="PANTHER" id="PTHR45614:SF253">
    <property type="entry name" value="CHROMOSOME UNDETERMINED SCAFFOLD_38, WHOLE GENOME SHOTGUN SEQUENCE"/>
    <property type="match status" value="1"/>
</dbReference>
<keyword evidence="3" id="KW-0238">DNA-binding</keyword>
<dbReference type="Proteomes" id="UP000001542">
    <property type="component" value="Unassembled WGS sequence"/>
</dbReference>
<name>A2EWL5_TRIV3</name>
<dbReference type="PANTHER" id="PTHR45614">
    <property type="entry name" value="MYB PROTEIN-RELATED"/>
    <property type="match status" value="1"/>
</dbReference>
<evidence type="ECO:0000259" key="2">
    <source>
        <dbReference type="PROSITE" id="PS51294"/>
    </source>
</evidence>
<dbReference type="GO" id="GO:0006355">
    <property type="term" value="P:regulation of DNA-templated transcription"/>
    <property type="evidence" value="ECO:0000318"/>
    <property type="project" value="GO_Central"/>
</dbReference>
<dbReference type="GO" id="GO:0000981">
    <property type="term" value="F:DNA-binding transcription factor activity, RNA polymerase II-specific"/>
    <property type="evidence" value="ECO:0000318"/>
    <property type="project" value="GO_Central"/>
</dbReference>
<dbReference type="RefSeq" id="XP_001315192.1">
    <property type="nucleotide sequence ID" value="XM_001315157.1"/>
</dbReference>
<dbReference type="AlphaFoldDB" id="A2EWL5"/>
<dbReference type="InParanoid" id="A2EWL5"/>